<comment type="caution">
    <text evidence="3">The sequence shown here is derived from an EMBL/GenBank/DDBJ whole genome shotgun (WGS) entry which is preliminary data.</text>
</comment>
<feature type="coiled-coil region" evidence="1">
    <location>
        <begin position="124"/>
        <end position="167"/>
    </location>
</feature>
<feature type="compositionally biased region" description="Low complexity" evidence="2">
    <location>
        <begin position="375"/>
        <end position="386"/>
    </location>
</feature>
<keyword evidence="4" id="KW-1185">Reference proteome</keyword>
<evidence type="ECO:0000313" key="3">
    <source>
        <dbReference type="EMBL" id="KDN60256.1"/>
    </source>
</evidence>
<feature type="region of interest" description="Disordered" evidence="2">
    <location>
        <begin position="349"/>
        <end position="395"/>
    </location>
</feature>
<feature type="region of interest" description="Disordered" evidence="2">
    <location>
        <begin position="506"/>
        <end position="526"/>
    </location>
</feature>
<dbReference type="OrthoDB" id="5314201at2759"/>
<keyword evidence="1" id="KW-0175">Coiled coil</keyword>
<dbReference type="EMBL" id="JMSE01001535">
    <property type="protein sequence ID" value="KDN60256.1"/>
    <property type="molecule type" value="Genomic_DNA"/>
</dbReference>
<reference evidence="4" key="1">
    <citation type="journal article" date="2014" name="Genome Announc.">
        <title>Draft genome sequence of Colletotrichum sublineola, a destructive pathogen of cultivated sorghum.</title>
        <authorList>
            <person name="Baroncelli R."/>
            <person name="Sanz-Martin J.M."/>
            <person name="Rech G.E."/>
            <person name="Sukno S.A."/>
            <person name="Thon M.R."/>
        </authorList>
    </citation>
    <scope>NUCLEOTIDE SEQUENCE [LARGE SCALE GENOMIC DNA]</scope>
    <source>
        <strain evidence="4">TX430BB</strain>
    </source>
</reference>
<dbReference type="eggNOG" id="ENOG502SQZ7">
    <property type="taxonomic scope" value="Eukaryota"/>
</dbReference>
<protein>
    <recommendedName>
        <fullName evidence="5">Vacuolar H+/Ca2+ exchanger</fullName>
    </recommendedName>
</protein>
<dbReference type="OMA" id="KFMERWG"/>
<name>A0A066X3E8_COLSU</name>
<evidence type="ECO:0000256" key="1">
    <source>
        <dbReference type="SAM" id="Coils"/>
    </source>
</evidence>
<sequence length="526" mass="58643">MDASSLENIIRGYGISIDRHTLQAALDDPEHGTAFTEWARLHLGPDNLLSRDELALYSSLDKAGQIDKLVASQDLAVVDAPTEREIQIAIDELNRSTAAIVKQTETLKLQQDALAKLVKSNAKVEEARSDLVFQRNQKHNSERKKMMTSVEELSQSLEYKASDLEQQSQVSGKGLQQTLDTLLHSDDKLLLSLRKLGLELETQDPEDRENVEKLREICMRLIKYTVETVRTKLDRLYLEALSSAHHNGVASHPSDDVKTSQEELESLYTEILPVAQMSVEQQYLEPALKSLSSQNGQSLHRSAAAVVYIDECLDYLLDHIERLSSRIETFQSHQAATRSLLATARAELSAPVSTPKKKIPAQDLVSPIRRRNTGPGSPSRNRLNSNRGRRSSGFTEPPLEALLRSLAIAFPEDATDGPRQTAILSATLAERQAKARDVARNTQETFEGTAASQLADARLAVQLLRDSLLAESPFGDVRLVDEGIEASIAVLGQEVERVKERIERVDAGKARQRSEKRREILERWGR</sequence>
<accession>A0A066X3E8</accession>
<evidence type="ECO:0000256" key="2">
    <source>
        <dbReference type="SAM" id="MobiDB-lite"/>
    </source>
</evidence>
<evidence type="ECO:0000313" key="4">
    <source>
        <dbReference type="Proteomes" id="UP000027238"/>
    </source>
</evidence>
<gene>
    <name evidence="3" type="ORF">CSUB01_07711</name>
</gene>
<proteinExistence type="predicted"/>
<dbReference type="AlphaFoldDB" id="A0A066X3E8"/>
<evidence type="ECO:0008006" key="5">
    <source>
        <dbReference type="Google" id="ProtNLM"/>
    </source>
</evidence>
<organism evidence="3 4">
    <name type="scientific">Colletotrichum sublineola</name>
    <name type="common">Sorghum anthracnose fungus</name>
    <dbReference type="NCBI Taxonomy" id="1173701"/>
    <lineage>
        <taxon>Eukaryota</taxon>
        <taxon>Fungi</taxon>
        <taxon>Dikarya</taxon>
        <taxon>Ascomycota</taxon>
        <taxon>Pezizomycotina</taxon>
        <taxon>Sordariomycetes</taxon>
        <taxon>Hypocreomycetidae</taxon>
        <taxon>Glomerellales</taxon>
        <taxon>Glomerellaceae</taxon>
        <taxon>Colletotrichum</taxon>
        <taxon>Colletotrichum graminicola species complex</taxon>
    </lineage>
</organism>
<dbReference type="Proteomes" id="UP000027238">
    <property type="component" value="Unassembled WGS sequence"/>
</dbReference>
<dbReference type="HOGENOM" id="CLU_027731_0_0_1"/>